<name>A0A091UWA6_NIPNI</name>
<gene>
    <name evidence="1" type="ORF">Y956_04570</name>
</gene>
<proteinExistence type="predicted"/>
<dbReference type="EMBL" id="KL410118">
    <property type="protein sequence ID" value="KFQ94235.1"/>
    <property type="molecule type" value="Genomic_DNA"/>
</dbReference>
<dbReference type="AlphaFoldDB" id="A0A091UWA6"/>
<evidence type="ECO:0000313" key="1">
    <source>
        <dbReference type="EMBL" id="KFQ94235.1"/>
    </source>
</evidence>
<dbReference type="Proteomes" id="UP000053283">
    <property type="component" value="Unassembled WGS sequence"/>
</dbReference>
<reference evidence="1 2" key="1">
    <citation type="submission" date="2014-04" db="EMBL/GenBank/DDBJ databases">
        <title>Genome evolution of avian class.</title>
        <authorList>
            <person name="Zhang G."/>
            <person name="Li C."/>
        </authorList>
    </citation>
    <scope>NUCLEOTIDE SEQUENCE [LARGE SCALE GENOMIC DNA]</scope>
    <source>
        <strain evidence="1">BGI_Y956</strain>
    </source>
</reference>
<dbReference type="STRING" id="128390.A0A091UWA6"/>
<evidence type="ECO:0000313" key="2">
    <source>
        <dbReference type="Proteomes" id="UP000053283"/>
    </source>
</evidence>
<organism evidence="1 2">
    <name type="scientific">Nipponia nippon</name>
    <name type="common">Crested ibis</name>
    <name type="synonym">Ibis nippon</name>
    <dbReference type="NCBI Taxonomy" id="128390"/>
    <lineage>
        <taxon>Eukaryota</taxon>
        <taxon>Metazoa</taxon>
        <taxon>Chordata</taxon>
        <taxon>Craniata</taxon>
        <taxon>Vertebrata</taxon>
        <taxon>Euteleostomi</taxon>
        <taxon>Archelosauria</taxon>
        <taxon>Archosauria</taxon>
        <taxon>Dinosauria</taxon>
        <taxon>Saurischia</taxon>
        <taxon>Theropoda</taxon>
        <taxon>Coelurosauria</taxon>
        <taxon>Aves</taxon>
        <taxon>Neognathae</taxon>
        <taxon>Neoaves</taxon>
        <taxon>Aequornithes</taxon>
        <taxon>Pelecaniformes</taxon>
        <taxon>Threskiornithidae</taxon>
        <taxon>Nipponia</taxon>
    </lineage>
</organism>
<feature type="non-terminal residue" evidence="1">
    <location>
        <position position="1"/>
    </location>
</feature>
<feature type="non-terminal residue" evidence="1">
    <location>
        <position position="52"/>
    </location>
</feature>
<accession>A0A091UWA6</accession>
<protein>
    <submittedName>
        <fullName evidence="1">Uncharacterized protein</fullName>
    </submittedName>
</protein>
<sequence>KICQGRFRLDIRKRFFTQRVMEHWNRLPREAVMAPSLTTFKKHLANALRHMV</sequence>
<keyword evidence="2" id="KW-1185">Reference proteome</keyword>